<evidence type="ECO:0008006" key="4">
    <source>
        <dbReference type="Google" id="ProtNLM"/>
    </source>
</evidence>
<feature type="chain" id="PRO_5013134043" description="WD40-like Beta Propeller Repeat" evidence="1">
    <location>
        <begin position="31"/>
        <end position="579"/>
    </location>
</feature>
<dbReference type="SUPFAM" id="SSF82171">
    <property type="entry name" value="DPP6 N-terminal domain-like"/>
    <property type="match status" value="1"/>
</dbReference>
<evidence type="ECO:0000313" key="3">
    <source>
        <dbReference type="Proteomes" id="UP000186400"/>
    </source>
</evidence>
<keyword evidence="3" id="KW-1185">Reference proteome</keyword>
<sequence length="579" mass="65838">MKRHTLAVLTSSVLMLMVILPAAISAQSNAVYRLQGNEEFVYGRIGLNDDGSQRFTFLVVRTPNPDKTIYRREDESYVGVRSIGRGGSMSVDRDVQDFDRYDYFIVFNGNKLGPFDRFKEVKHDNPNVADWISPGGQGLTFSAVEGQHYRLYANSRPQTSYWSYSQTPLVAEAPGKVAFVVQFDRNNWHLRENHRLIKQEYAGIWNLEYSADGSKLMYVGAPERTNERHVYINHERVGGPYTSVLPYVTGFVDNTNTPYFVGSTSSGQEVVVGTRRVNLPRNIRNIGRVYSDSGRLAFSGQDGDRRFSYLYTVSNNTLLEREGRLVGRGLIIANNRAYLNIIESNDNRTLIDQNNNVVFSMPLRELHDTLSSVRADASPTGDIYITYRRADGQGVVLKNGNPYEPAGSDFSRLIHISFNPVTGLPQIGLDISTDDSGNVRRIIHNDKAFDTVGEMDNFERYSVFPPEGPAYWIRRRIHAHRDWRWTVFRENEQVSEEFHHLFALTVSNDGTRFAALVSDDPDADIRDYYSTNRSMHTPVTLMVDGRLINGRFGAPVWSPRDGRFLALTQDGRNIIIRRL</sequence>
<dbReference type="AlphaFoldDB" id="A0A1N6RK67"/>
<evidence type="ECO:0000256" key="1">
    <source>
        <dbReference type="SAM" id="SignalP"/>
    </source>
</evidence>
<name>A0A1N6RK67_9SPIO</name>
<dbReference type="EMBL" id="FTMS01000006">
    <property type="protein sequence ID" value="SIQ29264.1"/>
    <property type="molecule type" value="Genomic_DNA"/>
</dbReference>
<reference evidence="2 3" key="1">
    <citation type="submission" date="2017-01" db="EMBL/GenBank/DDBJ databases">
        <authorList>
            <person name="Mah S.A."/>
            <person name="Swanson W.J."/>
            <person name="Moy G.W."/>
            <person name="Vacquier V.D."/>
        </authorList>
    </citation>
    <scope>NUCLEOTIDE SEQUENCE [LARGE SCALE GENOMIC DNA]</scope>
    <source>
        <strain evidence="2 3">ASpG1</strain>
    </source>
</reference>
<accession>A0A1N6RK67</accession>
<proteinExistence type="predicted"/>
<evidence type="ECO:0000313" key="2">
    <source>
        <dbReference type="EMBL" id="SIQ29264.1"/>
    </source>
</evidence>
<protein>
    <recommendedName>
        <fullName evidence="4">WD40-like Beta Propeller Repeat</fullName>
    </recommendedName>
</protein>
<organism evidence="2 3">
    <name type="scientific">Alkalispirochaeta americana</name>
    <dbReference type="NCBI Taxonomy" id="159291"/>
    <lineage>
        <taxon>Bacteria</taxon>
        <taxon>Pseudomonadati</taxon>
        <taxon>Spirochaetota</taxon>
        <taxon>Spirochaetia</taxon>
        <taxon>Spirochaetales</taxon>
        <taxon>Spirochaetaceae</taxon>
        <taxon>Alkalispirochaeta</taxon>
    </lineage>
</organism>
<feature type="signal peptide" evidence="1">
    <location>
        <begin position="1"/>
        <end position="30"/>
    </location>
</feature>
<keyword evidence="1" id="KW-0732">Signal</keyword>
<dbReference type="Proteomes" id="UP000186400">
    <property type="component" value="Unassembled WGS sequence"/>
</dbReference>
<gene>
    <name evidence="2" type="ORF">SAMN05920897_106144</name>
</gene>